<comment type="caution">
    <text evidence="4">The sequence shown here is derived from an EMBL/GenBank/DDBJ whole genome shotgun (WGS) entry which is preliminary data.</text>
</comment>
<dbReference type="GO" id="GO:0030488">
    <property type="term" value="P:tRNA methylation"/>
    <property type="evidence" value="ECO:0007669"/>
    <property type="project" value="TreeGrafter"/>
</dbReference>
<dbReference type="InterPro" id="IPR051422">
    <property type="entry name" value="AlkB_tRNA_MeTrf/Diox"/>
</dbReference>
<dbReference type="InterPro" id="IPR013216">
    <property type="entry name" value="Methyltransf_11"/>
</dbReference>
<dbReference type="GO" id="GO:0106335">
    <property type="term" value="F:tRNA (5-carboxymethyluridine(34)-5-O)-methyltransferase activity"/>
    <property type="evidence" value="ECO:0007669"/>
    <property type="project" value="TreeGrafter"/>
</dbReference>
<dbReference type="EMBL" id="JARJCN010000009">
    <property type="protein sequence ID" value="KAJ7098043.1"/>
    <property type="molecule type" value="Genomic_DNA"/>
</dbReference>
<keyword evidence="5" id="KW-1185">Reference proteome</keyword>
<protein>
    <submittedName>
        <fullName evidence="4">S-adenosyl-L-methionine-dependent methyltransferase</fullName>
    </submittedName>
</protein>
<accession>A0AAD6UIG8</accession>
<dbReference type="InterPro" id="IPR029063">
    <property type="entry name" value="SAM-dependent_MTases_sf"/>
</dbReference>
<dbReference type="Proteomes" id="UP001222325">
    <property type="component" value="Unassembled WGS sequence"/>
</dbReference>
<dbReference type="GO" id="GO:0005634">
    <property type="term" value="C:nucleus"/>
    <property type="evidence" value="ECO:0007669"/>
    <property type="project" value="TreeGrafter"/>
</dbReference>
<sequence length="258" mass="28730">MAPAVTSTSVPTTLLEAYEATHVHAIYDRIALHFSSTRYKPWPIIASFLEGLEDGWVGLDSGTGNGKYLPLPLDRPGRLWTIGLDRSRNLLQIAQLAGGTEREVVWGDVLGSAWRHEIFDYAISIATIHHLATPDRRKLAVEKLLSAVSPNHGRVLVYVWAVRQDEQSKRDIPTDPASSGSGQDVFVPWVMSDKTQVFNRYYHMFEDGELASLVVLAAEGLGLVVGSPSETAGLKGVEIRQNGWERSNHYVELRRWQT</sequence>
<dbReference type="PANTHER" id="PTHR13069:SF21">
    <property type="entry name" value="ALKYLATED DNA REPAIR PROTEIN ALKB HOMOLOG 8"/>
    <property type="match status" value="1"/>
</dbReference>
<evidence type="ECO:0000313" key="4">
    <source>
        <dbReference type="EMBL" id="KAJ7098043.1"/>
    </source>
</evidence>
<evidence type="ECO:0000256" key="2">
    <source>
        <dbReference type="ARBA" id="ARBA00022679"/>
    </source>
</evidence>
<dbReference type="SUPFAM" id="SSF53335">
    <property type="entry name" value="S-adenosyl-L-methionine-dependent methyltransferases"/>
    <property type="match status" value="1"/>
</dbReference>
<dbReference type="PANTHER" id="PTHR13069">
    <property type="entry name" value="ALKYLATED DNA REPAIR PROTEIN ALKB HOMOLOG 8"/>
    <property type="match status" value="1"/>
</dbReference>
<dbReference type="Gene3D" id="3.40.50.150">
    <property type="entry name" value="Vaccinia Virus protein VP39"/>
    <property type="match status" value="1"/>
</dbReference>
<keyword evidence="2" id="KW-0808">Transferase</keyword>
<dbReference type="AlphaFoldDB" id="A0AAD6UIG8"/>
<organism evidence="4 5">
    <name type="scientific">Mycena belliarum</name>
    <dbReference type="NCBI Taxonomy" id="1033014"/>
    <lineage>
        <taxon>Eukaryota</taxon>
        <taxon>Fungi</taxon>
        <taxon>Dikarya</taxon>
        <taxon>Basidiomycota</taxon>
        <taxon>Agaricomycotina</taxon>
        <taxon>Agaricomycetes</taxon>
        <taxon>Agaricomycetidae</taxon>
        <taxon>Agaricales</taxon>
        <taxon>Marasmiineae</taxon>
        <taxon>Mycenaceae</taxon>
        <taxon>Mycena</taxon>
    </lineage>
</organism>
<dbReference type="Pfam" id="PF08241">
    <property type="entry name" value="Methyltransf_11"/>
    <property type="match status" value="1"/>
</dbReference>
<proteinExistence type="predicted"/>
<name>A0AAD6UIG8_9AGAR</name>
<evidence type="ECO:0000259" key="3">
    <source>
        <dbReference type="Pfam" id="PF08241"/>
    </source>
</evidence>
<evidence type="ECO:0000313" key="5">
    <source>
        <dbReference type="Proteomes" id="UP001222325"/>
    </source>
</evidence>
<dbReference type="GO" id="GO:0000049">
    <property type="term" value="F:tRNA binding"/>
    <property type="evidence" value="ECO:0007669"/>
    <property type="project" value="TreeGrafter"/>
</dbReference>
<dbReference type="GO" id="GO:0005737">
    <property type="term" value="C:cytoplasm"/>
    <property type="evidence" value="ECO:0007669"/>
    <property type="project" value="TreeGrafter"/>
</dbReference>
<dbReference type="GO" id="GO:0002098">
    <property type="term" value="P:tRNA wobble uridine modification"/>
    <property type="evidence" value="ECO:0007669"/>
    <property type="project" value="TreeGrafter"/>
</dbReference>
<dbReference type="GO" id="GO:0008757">
    <property type="term" value="F:S-adenosylmethionine-dependent methyltransferase activity"/>
    <property type="evidence" value="ECO:0007669"/>
    <property type="project" value="InterPro"/>
</dbReference>
<reference evidence="4" key="1">
    <citation type="submission" date="2023-03" db="EMBL/GenBank/DDBJ databases">
        <title>Massive genome expansion in bonnet fungi (Mycena s.s.) driven by repeated elements and novel gene families across ecological guilds.</title>
        <authorList>
            <consortium name="Lawrence Berkeley National Laboratory"/>
            <person name="Harder C.B."/>
            <person name="Miyauchi S."/>
            <person name="Viragh M."/>
            <person name="Kuo A."/>
            <person name="Thoen E."/>
            <person name="Andreopoulos B."/>
            <person name="Lu D."/>
            <person name="Skrede I."/>
            <person name="Drula E."/>
            <person name="Henrissat B."/>
            <person name="Morin E."/>
            <person name="Kohler A."/>
            <person name="Barry K."/>
            <person name="LaButti K."/>
            <person name="Morin E."/>
            <person name="Salamov A."/>
            <person name="Lipzen A."/>
            <person name="Mereny Z."/>
            <person name="Hegedus B."/>
            <person name="Baldrian P."/>
            <person name="Stursova M."/>
            <person name="Weitz H."/>
            <person name="Taylor A."/>
            <person name="Grigoriev I.V."/>
            <person name="Nagy L.G."/>
            <person name="Martin F."/>
            <person name="Kauserud H."/>
        </authorList>
    </citation>
    <scope>NUCLEOTIDE SEQUENCE</scope>
    <source>
        <strain evidence="4">CBHHK173m</strain>
    </source>
</reference>
<keyword evidence="1 4" id="KW-0489">Methyltransferase</keyword>
<feature type="domain" description="Methyltransferase type 11" evidence="3">
    <location>
        <begin position="59"/>
        <end position="137"/>
    </location>
</feature>
<gene>
    <name evidence="4" type="ORF">B0H15DRAFT_920726</name>
</gene>
<evidence type="ECO:0000256" key="1">
    <source>
        <dbReference type="ARBA" id="ARBA00022603"/>
    </source>
</evidence>